<keyword evidence="1" id="KW-0472">Membrane</keyword>
<keyword evidence="1" id="KW-0812">Transmembrane</keyword>
<organism evidence="2 3">
    <name type="scientific">Pedobacter hiemivivus</name>
    <dbReference type="NCBI Taxonomy" id="2530454"/>
    <lineage>
        <taxon>Bacteria</taxon>
        <taxon>Pseudomonadati</taxon>
        <taxon>Bacteroidota</taxon>
        <taxon>Sphingobacteriia</taxon>
        <taxon>Sphingobacteriales</taxon>
        <taxon>Sphingobacteriaceae</taxon>
        <taxon>Pedobacter</taxon>
    </lineage>
</organism>
<name>A0A4U1GKU7_9SPHI</name>
<evidence type="ECO:0000313" key="3">
    <source>
        <dbReference type="Proteomes" id="UP000309594"/>
    </source>
</evidence>
<dbReference type="EMBL" id="SWDX01000002">
    <property type="protein sequence ID" value="TKC64019.1"/>
    <property type="molecule type" value="Genomic_DNA"/>
</dbReference>
<feature type="transmembrane region" description="Helical" evidence="1">
    <location>
        <begin position="79"/>
        <end position="100"/>
    </location>
</feature>
<sequence length="218" mass="24331">MKISKELIEKYHRHECSAEESEAVEGWLFSGESDEALQLPISEDKAQHKAVLWNEIEKVFPQESPAPISTKKNFYKNPFWSGAIAATFVIAILGITGYYLTTVKPTNDMPLVVNNSSSMHVKHVDARAYQISVGTNTSTRINNTTGVIDLSGSLLISPKEDMELIFEGSSEKMIFKAGQTYIILKGENGVDKIIVVNEKNIMDLPPVLQKQIINEFQI</sequence>
<protein>
    <submittedName>
        <fullName evidence="2">Uncharacterized protein</fullName>
    </submittedName>
</protein>
<proteinExistence type="predicted"/>
<accession>A0A4U1GKU7</accession>
<evidence type="ECO:0000256" key="1">
    <source>
        <dbReference type="SAM" id="Phobius"/>
    </source>
</evidence>
<dbReference type="Proteomes" id="UP000309594">
    <property type="component" value="Unassembled WGS sequence"/>
</dbReference>
<keyword evidence="1" id="KW-1133">Transmembrane helix</keyword>
<dbReference type="AlphaFoldDB" id="A0A4U1GKU7"/>
<reference evidence="2 3" key="1">
    <citation type="submission" date="2019-04" db="EMBL/GenBank/DDBJ databases">
        <title>Pedobacter sp. RP-1-16 sp. nov., isolated from Arctic soil.</title>
        <authorList>
            <person name="Dahal R.H."/>
            <person name="Kim D.-U."/>
        </authorList>
    </citation>
    <scope>NUCLEOTIDE SEQUENCE [LARGE SCALE GENOMIC DNA]</scope>
    <source>
        <strain evidence="2 3">RP-1-16</strain>
    </source>
</reference>
<comment type="caution">
    <text evidence="2">The sequence shown here is derived from an EMBL/GenBank/DDBJ whole genome shotgun (WGS) entry which is preliminary data.</text>
</comment>
<dbReference type="RefSeq" id="WP_136879562.1">
    <property type="nucleotide sequence ID" value="NZ_SWDX01000002.1"/>
</dbReference>
<evidence type="ECO:0000313" key="2">
    <source>
        <dbReference type="EMBL" id="TKC64019.1"/>
    </source>
</evidence>
<gene>
    <name evidence="2" type="ORF">FBD94_06670</name>
</gene>